<organism evidence="1 2">
    <name type="scientific">Candidatus Komeilibacteria bacterium RIFCSPLOWO2_01_FULL_45_10</name>
    <dbReference type="NCBI Taxonomy" id="1798550"/>
    <lineage>
        <taxon>Bacteria</taxon>
        <taxon>Candidatus Komeiliibacteriota</taxon>
    </lineage>
</organism>
<dbReference type="EMBL" id="MHKL01000008">
    <property type="protein sequence ID" value="OGY89754.1"/>
    <property type="molecule type" value="Genomic_DNA"/>
</dbReference>
<dbReference type="Proteomes" id="UP000178849">
    <property type="component" value="Unassembled WGS sequence"/>
</dbReference>
<protein>
    <submittedName>
        <fullName evidence="1">Uncharacterized protein</fullName>
    </submittedName>
</protein>
<comment type="caution">
    <text evidence="1">The sequence shown here is derived from an EMBL/GenBank/DDBJ whole genome shotgun (WGS) entry which is preliminary data.</text>
</comment>
<evidence type="ECO:0000313" key="2">
    <source>
        <dbReference type="Proteomes" id="UP000178849"/>
    </source>
</evidence>
<proteinExistence type="predicted"/>
<reference evidence="1 2" key="1">
    <citation type="journal article" date="2016" name="Nat. Commun.">
        <title>Thousands of microbial genomes shed light on interconnected biogeochemical processes in an aquifer system.</title>
        <authorList>
            <person name="Anantharaman K."/>
            <person name="Brown C.T."/>
            <person name="Hug L.A."/>
            <person name="Sharon I."/>
            <person name="Castelle C.J."/>
            <person name="Probst A.J."/>
            <person name="Thomas B.C."/>
            <person name="Singh A."/>
            <person name="Wilkins M.J."/>
            <person name="Karaoz U."/>
            <person name="Brodie E.L."/>
            <person name="Williams K.H."/>
            <person name="Hubbard S.S."/>
            <person name="Banfield J.F."/>
        </authorList>
    </citation>
    <scope>NUCLEOTIDE SEQUENCE [LARGE SCALE GENOMIC DNA]</scope>
</reference>
<accession>A0A1G2BKN2</accession>
<sequence>MAKYGNWTQGQFEALINILGEENALALIQGDVEVTFQLCARKFFDKNGRRIPPRGLVAAVCDSNPNYRPNQPNSDYAGRLARLQQAGFTVGISADEFEARTSALLSVVEQNEQIKNLLKGVYLPIVIQQQMNIANLGEVTEKLVEAAGASYCRQFPNRSFTNHRKGELAGQISIVEGSRYERLIKKIASDLVVGIYFPACLQGFSVHAQREQATTLPEGFILSGPLETAMGWTMYPDVLGRDWNTPGYDCSAVQWQSAGYSLYFVASDDRAGFGRGADLGDAGGRCSGGLFILG</sequence>
<dbReference type="AlphaFoldDB" id="A0A1G2BKN2"/>
<gene>
    <name evidence="1" type="ORF">A2927_03325</name>
</gene>
<name>A0A1G2BKN2_9BACT</name>
<evidence type="ECO:0000313" key="1">
    <source>
        <dbReference type="EMBL" id="OGY89754.1"/>
    </source>
</evidence>